<organism evidence="16 17">
    <name type="scientific">Papilio xuthus</name>
    <name type="common">Asian swallowtail butterfly</name>
    <dbReference type="NCBI Taxonomy" id="66420"/>
    <lineage>
        <taxon>Eukaryota</taxon>
        <taxon>Metazoa</taxon>
        <taxon>Ecdysozoa</taxon>
        <taxon>Arthropoda</taxon>
        <taxon>Hexapoda</taxon>
        <taxon>Insecta</taxon>
        <taxon>Pterygota</taxon>
        <taxon>Neoptera</taxon>
        <taxon>Endopterygota</taxon>
        <taxon>Lepidoptera</taxon>
        <taxon>Glossata</taxon>
        <taxon>Ditrysia</taxon>
        <taxon>Papilionoidea</taxon>
        <taxon>Papilionidae</taxon>
        <taxon>Papilioninae</taxon>
        <taxon>Papilio</taxon>
    </lineage>
</organism>
<reference evidence="16 17" key="1">
    <citation type="journal article" date="2015" name="Nat. Commun.">
        <title>Outbred genome sequencing and CRISPR/Cas9 gene editing in butterflies.</title>
        <authorList>
            <person name="Li X."/>
            <person name="Fan D."/>
            <person name="Zhang W."/>
            <person name="Liu G."/>
            <person name="Zhang L."/>
            <person name="Zhao L."/>
            <person name="Fang X."/>
            <person name="Chen L."/>
            <person name="Dong Y."/>
            <person name="Chen Y."/>
            <person name="Ding Y."/>
            <person name="Zhao R."/>
            <person name="Feng M."/>
            <person name="Zhu Y."/>
            <person name="Feng Y."/>
            <person name="Jiang X."/>
            <person name="Zhu D."/>
            <person name="Xiang H."/>
            <person name="Feng X."/>
            <person name="Li S."/>
            <person name="Wang J."/>
            <person name="Zhang G."/>
            <person name="Kronforst M.R."/>
            <person name="Wang W."/>
        </authorList>
    </citation>
    <scope>NUCLEOTIDE SEQUENCE [LARGE SCALE GENOMIC DNA]</scope>
    <source>
        <strain evidence="16">Ya'a_city_454_Px</strain>
        <tissue evidence="16">Whole body</tissue>
    </source>
</reference>
<dbReference type="Proteomes" id="UP000053268">
    <property type="component" value="Unassembled WGS sequence"/>
</dbReference>
<evidence type="ECO:0000256" key="9">
    <source>
        <dbReference type="ARBA" id="ARBA00023170"/>
    </source>
</evidence>
<dbReference type="GO" id="GO:0050906">
    <property type="term" value="P:detection of stimulus involved in sensory perception"/>
    <property type="evidence" value="ECO:0007669"/>
    <property type="project" value="UniProtKB-ARBA"/>
</dbReference>
<keyword evidence="12" id="KW-0407">Ion channel</keyword>
<keyword evidence="8 13" id="KW-0472">Membrane</keyword>
<dbReference type="GO" id="GO:0015276">
    <property type="term" value="F:ligand-gated monoatomic ion channel activity"/>
    <property type="evidence" value="ECO:0007669"/>
    <property type="project" value="InterPro"/>
</dbReference>
<feature type="domain" description="Ionotropic glutamate receptor L-glutamate and glycine-binding" evidence="15">
    <location>
        <begin position="239"/>
        <end position="302"/>
    </location>
</feature>
<dbReference type="Pfam" id="PF10613">
    <property type="entry name" value="Lig_chan-Glu_bd"/>
    <property type="match status" value="1"/>
</dbReference>
<gene>
    <name evidence="16" type="ORF">RR46_04092</name>
</gene>
<evidence type="ECO:0000256" key="1">
    <source>
        <dbReference type="ARBA" id="ARBA00004651"/>
    </source>
</evidence>
<evidence type="ECO:0000256" key="10">
    <source>
        <dbReference type="ARBA" id="ARBA00023180"/>
    </source>
</evidence>
<sequence length="699" mass="80484">MSKRVESLRVKLLVFLEIGSAHADIDNILRDVKKHKELEHLIVDLVNLVSMRGDQACVAVLCDPVYLNIFEGALFDKLYTVPFVFIVVAEHEDLLSPNFSTLEAMRHARKEGCGAYFIILANGLQASRLLTFGDRYRLLDTRAKYIMLHDIRLFKSSLHYLWKRIVNIVFLRYHNAPRNKTWFDLSTVPFPNTIREVLITRRIEIWRNGKFHYNTDLFADKTKNLYGETLSVVYLEHVPSVVNTKSNETKKVGGVEIEILNTIASKMNFKLKLYQSTDAEQNKWGQKLPNGSYSGLLGEMVTGQADIAVGNLQYTTLYLEMTDLSIPYTSQCWTFLTPEAMSDNSWKTLILPFKLYMWIAVLMVLLVTGSIFYGLAKYYIHLMDFRGKTAKDRSTEKIKQNLTLDTRAGGLYLFGEITNSILYTYGMLLVVSLPKLPSGWSIRLLTGWYWLYCILLVVSYKASMTAILANPTPRVTIDTLKELVDSKITCGGWGQETKKFFLESLDDVGQKIGQRFEIINDPDAAVKRVVRGDFAYYDNKNFLKYLRVKRKNNKIDINTTNLLVTNDTNMGNTRMERNLHIMSDCMVNIPVSIGFHKNSPLKPLADVYLRRIVEVGLFEKWSNDAMYRINTLDTNDEEIKALMNLKKLQGAFIALAIGYFISLVIFISELSHWHFIVKKDPHFDKYAMDLYYINKNKKH</sequence>
<evidence type="ECO:0000256" key="6">
    <source>
        <dbReference type="ARBA" id="ARBA00022989"/>
    </source>
</evidence>
<keyword evidence="6 13" id="KW-1133">Transmembrane helix</keyword>
<keyword evidence="5 13" id="KW-0812">Transmembrane</keyword>
<evidence type="ECO:0000256" key="13">
    <source>
        <dbReference type="SAM" id="Phobius"/>
    </source>
</evidence>
<keyword evidence="7" id="KW-0406">Ion transport</keyword>
<keyword evidence="17" id="KW-1185">Reference proteome</keyword>
<dbReference type="SUPFAM" id="SSF53850">
    <property type="entry name" value="Periplasmic binding protein-like II"/>
    <property type="match status" value="1"/>
</dbReference>
<dbReference type="InterPro" id="IPR019594">
    <property type="entry name" value="Glu/Gly-bd"/>
</dbReference>
<keyword evidence="4" id="KW-1003">Cell membrane</keyword>
<dbReference type="SMART" id="SM00918">
    <property type="entry name" value="Lig_chan-Glu_bd"/>
    <property type="match status" value="1"/>
</dbReference>
<evidence type="ECO:0000256" key="4">
    <source>
        <dbReference type="ARBA" id="ARBA00022475"/>
    </source>
</evidence>
<evidence type="ECO:0000259" key="15">
    <source>
        <dbReference type="SMART" id="SM00918"/>
    </source>
</evidence>
<evidence type="ECO:0000256" key="5">
    <source>
        <dbReference type="ARBA" id="ARBA00022692"/>
    </source>
</evidence>
<evidence type="ECO:0000256" key="3">
    <source>
        <dbReference type="ARBA" id="ARBA00022448"/>
    </source>
</evidence>
<feature type="chain" id="PRO_5008264505" evidence="14">
    <location>
        <begin position="24"/>
        <end position="699"/>
    </location>
</feature>
<evidence type="ECO:0000256" key="12">
    <source>
        <dbReference type="ARBA" id="ARBA00023303"/>
    </source>
</evidence>
<dbReference type="Gene3D" id="3.40.190.10">
    <property type="entry name" value="Periplasmic binding protein-like II"/>
    <property type="match status" value="1"/>
</dbReference>
<comment type="subcellular location">
    <subcellularLocation>
        <location evidence="1">Cell membrane</location>
        <topology evidence="1">Multi-pass membrane protein</topology>
    </subcellularLocation>
</comment>
<dbReference type="EMBL" id="KQ458793">
    <property type="protein sequence ID" value="KPJ04976.1"/>
    <property type="molecule type" value="Genomic_DNA"/>
</dbReference>
<dbReference type="AlphaFoldDB" id="A0A194QNB4"/>
<dbReference type="Gene3D" id="1.10.287.70">
    <property type="match status" value="1"/>
</dbReference>
<feature type="transmembrane region" description="Helical" evidence="13">
    <location>
        <begin position="448"/>
        <end position="469"/>
    </location>
</feature>
<name>A0A194QNB4_PAPXU</name>
<dbReference type="InterPro" id="IPR052192">
    <property type="entry name" value="Insect_Ionotropic_Sensory_Rcpt"/>
</dbReference>
<keyword evidence="9 16" id="KW-0675">Receptor</keyword>
<evidence type="ECO:0000313" key="16">
    <source>
        <dbReference type="EMBL" id="KPJ04976.1"/>
    </source>
</evidence>
<feature type="transmembrane region" description="Helical" evidence="13">
    <location>
        <begin position="355"/>
        <end position="376"/>
    </location>
</feature>
<evidence type="ECO:0000256" key="8">
    <source>
        <dbReference type="ARBA" id="ARBA00023136"/>
    </source>
</evidence>
<accession>A0A194QNB4</accession>
<keyword evidence="10" id="KW-0325">Glycoprotein</keyword>
<evidence type="ECO:0000313" key="17">
    <source>
        <dbReference type="Proteomes" id="UP000053268"/>
    </source>
</evidence>
<feature type="signal peptide" evidence="14">
    <location>
        <begin position="1"/>
        <end position="23"/>
    </location>
</feature>
<dbReference type="PANTHER" id="PTHR42643">
    <property type="entry name" value="IONOTROPIC RECEPTOR 20A-RELATED"/>
    <property type="match status" value="1"/>
</dbReference>
<dbReference type="STRING" id="66420.A0A194QNB4"/>
<keyword evidence="11" id="KW-1071">Ligand-gated ion channel</keyword>
<keyword evidence="3" id="KW-0813">Transport</keyword>
<evidence type="ECO:0000256" key="2">
    <source>
        <dbReference type="ARBA" id="ARBA00008685"/>
    </source>
</evidence>
<proteinExistence type="inferred from homology"/>
<dbReference type="GO" id="GO:0005886">
    <property type="term" value="C:plasma membrane"/>
    <property type="evidence" value="ECO:0007669"/>
    <property type="project" value="UniProtKB-SubCell"/>
</dbReference>
<protein>
    <submittedName>
        <fullName evidence="16">Glutamate receptor, ionotropic kainate 1</fullName>
    </submittedName>
</protein>
<evidence type="ECO:0000256" key="11">
    <source>
        <dbReference type="ARBA" id="ARBA00023286"/>
    </source>
</evidence>
<evidence type="ECO:0000256" key="7">
    <source>
        <dbReference type="ARBA" id="ARBA00023065"/>
    </source>
</evidence>
<feature type="transmembrane region" description="Helical" evidence="13">
    <location>
        <begin position="409"/>
        <end position="428"/>
    </location>
</feature>
<dbReference type="Pfam" id="PF00060">
    <property type="entry name" value="Lig_chan"/>
    <property type="match status" value="1"/>
</dbReference>
<keyword evidence="14" id="KW-0732">Signal</keyword>
<feature type="transmembrane region" description="Helical" evidence="13">
    <location>
        <begin position="650"/>
        <end position="668"/>
    </location>
</feature>
<comment type="similarity">
    <text evidence="2">Belongs to the glutamate-gated ion channel (TC 1.A.10.1) family.</text>
</comment>
<dbReference type="InterPro" id="IPR001320">
    <property type="entry name" value="Iontro_rcpt_C"/>
</dbReference>
<dbReference type="PANTHER" id="PTHR42643:SF35">
    <property type="entry name" value="IONOTROPIC RECEPTOR 68A, ISOFORM A"/>
    <property type="match status" value="1"/>
</dbReference>
<evidence type="ECO:0000256" key="14">
    <source>
        <dbReference type="SAM" id="SignalP"/>
    </source>
</evidence>